<dbReference type="OrthoDB" id="6195379at2"/>
<comment type="caution">
    <text evidence="3">The sequence shown here is derived from an EMBL/GenBank/DDBJ whole genome shotgun (WGS) entry which is preliminary data.</text>
</comment>
<gene>
    <name evidence="3" type="ORF">D3879_08120</name>
</gene>
<dbReference type="Pfam" id="PF13449">
    <property type="entry name" value="Phytase-like"/>
    <property type="match status" value="1"/>
</dbReference>
<name>A0A418XL58_9PSED</name>
<keyword evidence="3" id="KW-0413">Isomerase</keyword>
<accession>A0A418XL58</accession>
<feature type="domain" description="Phytase-like" evidence="2">
    <location>
        <begin position="43"/>
        <end position="190"/>
    </location>
</feature>
<feature type="signal peptide" evidence="1">
    <location>
        <begin position="1"/>
        <end position="17"/>
    </location>
</feature>
<dbReference type="AlphaFoldDB" id="A0A418XL58"/>
<feature type="chain" id="PRO_5019272319" evidence="1">
    <location>
        <begin position="18"/>
        <end position="332"/>
    </location>
</feature>
<organism evidence="3 4">
    <name type="scientific">Pseudomonas cavernicola</name>
    <dbReference type="NCBI Taxonomy" id="2320866"/>
    <lineage>
        <taxon>Bacteria</taxon>
        <taxon>Pseudomonadati</taxon>
        <taxon>Pseudomonadota</taxon>
        <taxon>Gammaproteobacteria</taxon>
        <taxon>Pseudomonadales</taxon>
        <taxon>Pseudomonadaceae</taxon>
        <taxon>Pseudomonas</taxon>
    </lineage>
</organism>
<dbReference type="GO" id="GO:0016853">
    <property type="term" value="F:isomerase activity"/>
    <property type="evidence" value="ECO:0007669"/>
    <property type="project" value="UniProtKB-KW"/>
</dbReference>
<evidence type="ECO:0000259" key="2">
    <source>
        <dbReference type="Pfam" id="PF13449"/>
    </source>
</evidence>
<dbReference type="SUPFAM" id="SSF101898">
    <property type="entry name" value="NHL repeat"/>
    <property type="match status" value="1"/>
</dbReference>
<evidence type="ECO:0000313" key="4">
    <source>
        <dbReference type="Proteomes" id="UP000284021"/>
    </source>
</evidence>
<evidence type="ECO:0000313" key="3">
    <source>
        <dbReference type="EMBL" id="RJG13218.1"/>
    </source>
</evidence>
<dbReference type="Proteomes" id="UP000284021">
    <property type="component" value="Unassembled WGS sequence"/>
</dbReference>
<keyword evidence="4" id="KW-1185">Reference proteome</keyword>
<reference evidence="3 4" key="1">
    <citation type="submission" date="2018-09" db="EMBL/GenBank/DDBJ databases">
        <authorList>
            <person name="Zhu H."/>
        </authorList>
    </citation>
    <scope>NUCLEOTIDE SEQUENCE [LARGE SCALE GENOMIC DNA]</scope>
    <source>
        <strain evidence="3 4">K1S02-6</strain>
    </source>
</reference>
<sequence length="332" mass="36008">MRTLFAALLLVATPALAQPLEALQPLEELQLLAEQPVEGMPGGNLSGLAWCGDALWAVSDREDDRLYRLAATGGVLHAEAEVFQAPAPPDSGQPWGLRMRTWVASLARGGALDFEGLSCDAKGNRYLLSEAHAGVLQLPPAGAGSWLNLPPGLVRQARASGMLLHFNALFEGIAVDPAGERLWLAAERERRGLLLLHKQQSSWRCTGGCVLLAEGGREAPPAQLGSRPQARDFSDVALFQGRLFTLERQAHRICRRKLETGQVEHCWSFANEVLTDARRYSQPFGVAEGLWVDAQGAWIGVDNGRKTRGDGEKRPVVWRFAAPAAGGWSETP</sequence>
<dbReference type="EMBL" id="QYUR01000002">
    <property type="protein sequence ID" value="RJG13218.1"/>
    <property type="molecule type" value="Genomic_DNA"/>
</dbReference>
<protein>
    <submittedName>
        <fullName evidence="3">DNA topoisomerase IV</fullName>
    </submittedName>
</protein>
<dbReference type="InterPro" id="IPR027372">
    <property type="entry name" value="Phytase-like_dom"/>
</dbReference>
<dbReference type="RefSeq" id="WP_119953547.1">
    <property type="nucleotide sequence ID" value="NZ_QYUR01000002.1"/>
</dbReference>
<proteinExistence type="predicted"/>
<evidence type="ECO:0000256" key="1">
    <source>
        <dbReference type="SAM" id="SignalP"/>
    </source>
</evidence>
<keyword evidence="1" id="KW-0732">Signal</keyword>